<feature type="domain" description="Acyl-CoA dehydrogenase C-terminal" evidence="4">
    <location>
        <begin position="222"/>
        <end position="349"/>
    </location>
</feature>
<evidence type="ECO:0000256" key="1">
    <source>
        <dbReference type="ARBA" id="ARBA00023002"/>
    </source>
</evidence>
<evidence type="ECO:0008006" key="7">
    <source>
        <dbReference type="Google" id="ProtNLM"/>
    </source>
</evidence>
<dbReference type="SUPFAM" id="SSF47203">
    <property type="entry name" value="Acyl-CoA dehydrogenase C-terminal domain-like"/>
    <property type="match status" value="1"/>
</dbReference>
<dbReference type="GO" id="GO:0005737">
    <property type="term" value="C:cytoplasm"/>
    <property type="evidence" value="ECO:0007669"/>
    <property type="project" value="TreeGrafter"/>
</dbReference>
<dbReference type="OrthoDB" id="7316074at2"/>
<keyword evidence="6" id="KW-1185">Reference proteome</keyword>
<dbReference type="Proteomes" id="UP000218934">
    <property type="component" value="Unassembled WGS sequence"/>
</dbReference>
<gene>
    <name evidence="5" type="ORF">COO09_04310</name>
</gene>
<dbReference type="PIRSF" id="PIRSF016578">
    <property type="entry name" value="HsaA"/>
    <property type="match status" value="1"/>
</dbReference>
<dbReference type="InterPro" id="IPR013786">
    <property type="entry name" value="AcylCoA_DH/ox_N"/>
</dbReference>
<reference evidence="5 6" key="1">
    <citation type="submission" date="2017-09" db="EMBL/GenBank/DDBJ databases">
        <title>The Catabolism of 3,6-Dichlorosalicylic acid is Initiated by the Cytochrome P450 Monooxygenase DsmABC in Rhizorhabdus dicambivorans Ndbn-20.</title>
        <authorList>
            <person name="Na L."/>
        </authorList>
    </citation>
    <scope>NUCLEOTIDE SEQUENCE [LARGE SCALE GENOMIC DNA]</scope>
    <source>
        <strain evidence="5 6">Ndbn-20m</strain>
    </source>
</reference>
<dbReference type="RefSeq" id="WP_066960146.1">
    <property type="nucleotide sequence ID" value="NZ_CP023449.1"/>
</dbReference>
<dbReference type="PANTHER" id="PTHR48083">
    <property type="entry name" value="MEDIUM-CHAIN SPECIFIC ACYL-COA DEHYDROGENASE, MITOCHONDRIAL-RELATED"/>
    <property type="match status" value="1"/>
</dbReference>
<dbReference type="Pfam" id="PF02771">
    <property type="entry name" value="Acyl-CoA_dh_N"/>
    <property type="match status" value="1"/>
</dbReference>
<comment type="caution">
    <text evidence="5">The sequence shown here is derived from an EMBL/GenBank/DDBJ whole genome shotgun (WGS) entry which is preliminary data.</text>
</comment>
<dbReference type="GO" id="GO:0003995">
    <property type="term" value="F:acyl-CoA dehydrogenase activity"/>
    <property type="evidence" value="ECO:0007669"/>
    <property type="project" value="TreeGrafter"/>
</dbReference>
<dbReference type="Pfam" id="PF08028">
    <property type="entry name" value="Acyl-CoA_dh_2"/>
    <property type="match status" value="1"/>
</dbReference>
<evidence type="ECO:0000259" key="3">
    <source>
        <dbReference type="Pfam" id="PF02771"/>
    </source>
</evidence>
<feature type="domain" description="Acyl-CoA dehydrogenase/oxidase N-terminal" evidence="3">
    <location>
        <begin position="18"/>
        <end position="112"/>
    </location>
</feature>
<dbReference type="Gene3D" id="1.20.140.10">
    <property type="entry name" value="Butyryl-CoA Dehydrogenase, subunit A, domain 3"/>
    <property type="match status" value="1"/>
</dbReference>
<dbReference type="InterPro" id="IPR009100">
    <property type="entry name" value="AcylCoA_DH/oxidase_NM_dom_sf"/>
</dbReference>
<evidence type="ECO:0000259" key="4">
    <source>
        <dbReference type="Pfam" id="PF08028"/>
    </source>
</evidence>
<dbReference type="PANTHER" id="PTHR48083:SF19">
    <property type="entry name" value="FLAVIN-DEPENDENT MONOOXYGENASE, OXYGENASE SUBUNIT HSAA"/>
    <property type="match status" value="1"/>
</dbReference>
<dbReference type="EMBL" id="NWUF01000003">
    <property type="protein sequence ID" value="PCE43534.1"/>
    <property type="molecule type" value="Genomic_DNA"/>
</dbReference>
<protein>
    <recommendedName>
        <fullName evidence="7">Acyl-CoA dehydrogenase</fullName>
    </recommendedName>
</protein>
<accession>A0A2A4FXL6</accession>
<organism evidence="5 6">
    <name type="scientific">Rhizorhabdus dicambivorans</name>
    <dbReference type="NCBI Taxonomy" id="1850238"/>
    <lineage>
        <taxon>Bacteria</taxon>
        <taxon>Pseudomonadati</taxon>
        <taxon>Pseudomonadota</taxon>
        <taxon>Alphaproteobacteria</taxon>
        <taxon>Sphingomonadales</taxon>
        <taxon>Sphingomonadaceae</taxon>
        <taxon>Rhizorhabdus</taxon>
    </lineage>
</organism>
<dbReference type="GO" id="GO:0016712">
    <property type="term" value="F:oxidoreductase activity, acting on paired donors, with incorporation or reduction of molecular oxygen, reduced flavin or flavoprotein as one donor, and incorporation of one atom of oxygen"/>
    <property type="evidence" value="ECO:0007669"/>
    <property type="project" value="TreeGrafter"/>
</dbReference>
<evidence type="ECO:0000313" key="6">
    <source>
        <dbReference type="Proteomes" id="UP000218934"/>
    </source>
</evidence>
<dbReference type="InterPro" id="IPR050741">
    <property type="entry name" value="Acyl-CoA_dehydrogenase"/>
</dbReference>
<dbReference type="Gene3D" id="1.10.540.10">
    <property type="entry name" value="Acyl-CoA dehydrogenase/oxidase, N-terminal domain"/>
    <property type="match status" value="1"/>
</dbReference>
<dbReference type="KEGG" id="rdi:CMV14_01990"/>
<name>A0A2A4FXL6_9SPHN</name>
<comment type="similarity">
    <text evidence="2">Belongs to the HpaH/HsaA monooxygenase family.</text>
</comment>
<evidence type="ECO:0000313" key="5">
    <source>
        <dbReference type="EMBL" id="PCE43534.1"/>
    </source>
</evidence>
<dbReference type="Gene3D" id="2.40.110.10">
    <property type="entry name" value="Butyryl-CoA Dehydrogenase, subunit A, domain 2"/>
    <property type="match status" value="1"/>
</dbReference>
<keyword evidence="1" id="KW-0560">Oxidoreductase</keyword>
<dbReference type="GO" id="GO:0050660">
    <property type="term" value="F:flavin adenine dinucleotide binding"/>
    <property type="evidence" value="ECO:0007669"/>
    <property type="project" value="InterPro"/>
</dbReference>
<dbReference type="InterPro" id="IPR046373">
    <property type="entry name" value="Acyl-CoA_Oxase/DH_mid-dom_sf"/>
</dbReference>
<dbReference type="AlphaFoldDB" id="A0A2A4FXL6"/>
<dbReference type="InterPro" id="IPR013107">
    <property type="entry name" value="Acyl-CoA_DH_C"/>
</dbReference>
<evidence type="ECO:0000256" key="2">
    <source>
        <dbReference type="ARBA" id="ARBA00049661"/>
    </source>
</evidence>
<sequence length="378" mass="41066">MNDASDTLPGLDEAVRAARAMAPRLAARARETEALRRMPEETLAEFRAAGFYRMCAPVAKGGWGLDVETAIRVSFELSQGCASSGWAAAQIGFEAIMVQGFPQAAQDEYWAPGPDVGAVSGNALLGGTVEPVEGGLRIRDGRWKFASGADQADWLILTQPMRGGTDMVLVPRADFAIEDDWHVIGLKGTGSKQVTIADAFVPAHRIAPLSRIRSHAMSIWILGAIAWGAALGAHRDFVSILRERRSSKDLTRPAQRDGVQLALARSGVELDCCAMLFERNLALFRKAEGEGRELSAEEGLIVARDCSYVCELAYRGTQSLFDEYGSSVIYDDVPIQRALRDIMAATRHGRVAWHLNGKKYGMWRLGLLSDLPPPADPA</sequence>
<dbReference type="InterPro" id="IPR037069">
    <property type="entry name" value="AcylCoA_DH/ox_N_sf"/>
</dbReference>
<dbReference type="GO" id="GO:0033539">
    <property type="term" value="P:fatty acid beta-oxidation using acyl-CoA dehydrogenase"/>
    <property type="evidence" value="ECO:0007669"/>
    <property type="project" value="TreeGrafter"/>
</dbReference>
<proteinExistence type="inferred from homology"/>
<dbReference type="InterPro" id="IPR036250">
    <property type="entry name" value="AcylCo_DH-like_C"/>
</dbReference>
<dbReference type="SUPFAM" id="SSF56645">
    <property type="entry name" value="Acyl-CoA dehydrogenase NM domain-like"/>
    <property type="match status" value="1"/>
</dbReference>